<reference evidence="3 4" key="1">
    <citation type="submission" date="2016-03" db="EMBL/GenBank/DDBJ databases">
        <title>Comparative genomics of Pseudogymnoascus destructans, the fungus causing white-nose syndrome of bats.</title>
        <authorList>
            <person name="Palmer J.M."/>
            <person name="Drees K.P."/>
            <person name="Foster J.T."/>
            <person name="Lindner D.L."/>
        </authorList>
    </citation>
    <scope>NUCLEOTIDE SEQUENCE [LARGE SCALE GENOMIC DNA]</scope>
    <source>
        <strain evidence="3 4">UAMH 10579</strain>
    </source>
</reference>
<dbReference type="EMBL" id="KV460238">
    <property type="protein sequence ID" value="OBT95036.2"/>
    <property type="molecule type" value="Genomic_DNA"/>
</dbReference>
<dbReference type="Proteomes" id="UP000091956">
    <property type="component" value="Unassembled WGS sequence"/>
</dbReference>
<gene>
    <name evidence="3" type="ORF">VE01_07379</name>
</gene>
<evidence type="ECO:0000313" key="3">
    <source>
        <dbReference type="EMBL" id="OBT95036.2"/>
    </source>
</evidence>
<dbReference type="RefSeq" id="XP_018128769.2">
    <property type="nucleotide sequence ID" value="XM_018276814.2"/>
</dbReference>
<organism evidence="3 4">
    <name type="scientific">Pseudogymnoascus verrucosus</name>
    <dbReference type="NCBI Taxonomy" id="342668"/>
    <lineage>
        <taxon>Eukaryota</taxon>
        <taxon>Fungi</taxon>
        <taxon>Dikarya</taxon>
        <taxon>Ascomycota</taxon>
        <taxon>Pezizomycotina</taxon>
        <taxon>Leotiomycetes</taxon>
        <taxon>Thelebolales</taxon>
        <taxon>Thelebolaceae</taxon>
        <taxon>Pseudogymnoascus</taxon>
    </lineage>
</organism>
<keyword evidence="4" id="KW-1185">Reference proteome</keyword>
<name>A0A1B8GGT9_9PEZI</name>
<dbReference type="AlphaFoldDB" id="A0A1B8GGT9"/>
<dbReference type="STRING" id="342668.A0A1B8GGT9"/>
<comment type="similarity">
    <text evidence="1">Belongs to the asaB hydroxylase/desaturase family.</text>
</comment>
<proteinExistence type="inferred from homology"/>
<feature type="region of interest" description="Disordered" evidence="2">
    <location>
        <begin position="356"/>
        <end position="380"/>
    </location>
</feature>
<accession>A0A1B8GGT9</accession>
<evidence type="ECO:0008006" key="5">
    <source>
        <dbReference type="Google" id="ProtNLM"/>
    </source>
</evidence>
<dbReference type="NCBIfam" id="NF041278">
    <property type="entry name" value="CmcJ_NvfI_EfuI"/>
    <property type="match status" value="1"/>
</dbReference>
<reference evidence="4" key="2">
    <citation type="journal article" date="2018" name="Nat. Commun.">
        <title>Extreme sensitivity to ultraviolet light in the fungal pathogen causing white-nose syndrome of bats.</title>
        <authorList>
            <person name="Palmer J.M."/>
            <person name="Drees K.P."/>
            <person name="Foster J.T."/>
            <person name="Lindner D.L."/>
        </authorList>
    </citation>
    <scope>NUCLEOTIDE SEQUENCE [LARGE SCALE GENOMIC DNA]</scope>
    <source>
        <strain evidence="4">UAMH 10579</strain>
    </source>
</reference>
<dbReference type="GO" id="GO:0016491">
    <property type="term" value="F:oxidoreductase activity"/>
    <property type="evidence" value="ECO:0007669"/>
    <property type="project" value="InterPro"/>
</dbReference>
<evidence type="ECO:0000256" key="1">
    <source>
        <dbReference type="ARBA" id="ARBA00023604"/>
    </source>
</evidence>
<dbReference type="PANTHER" id="PTHR34598:SF1">
    <property type="entry name" value="PUTATIVE (AFU_ORTHOLOGUE AFUA_3G13140)-RELATED"/>
    <property type="match status" value="1"/>
</dbReference>
<evidence type="ECO:0000256" key="2">
    <source>
        <dbReference type="SAM" id="MobiDB-lite"/>
    </source>
</evidence>
<dbReference type="GeneID" id="28840765"/>
<evidence type="ECO:0000313" key="4">
    <source>
        <dbReference type="Proteomes" id="UP000091956"/>
    </source>
</evidence>
<dbReference type="PANTHER" id="PTHR34598">
    <property type="entry name" value="BLL6449 PROTEIN"/>
    <property type="match status" value="1"/>
</dbReference>
<dbReference type="InterPro" id="IPR044053">
    <property type="entry name" value="AsaB-like"/>
</dbReference>
<sequence>MSLTAYIRRSPALASSFLLSYYSTILRCLPVGLAYQVQLIQQQPLPHITHHITFSYLTQATNPPTTTYHSSHHLLTPQTTAMATVSSQPATPAHNLSSSARAESAGVQTETATLPYHIPRGNVEAELHFYLPPEDGSHPYNWVNKQPEGTPQHNYGSTVQTVTIHDIRGDESSYTLDKDAFAVLQNVESLGETEFTDDDHIKEFYYPEVEKVLLDNVPGANKIFIFDHTIRRSGPEAKRGPVNRAHIDQIASSAAERVKVHLPTTAETLLQGRYRIINVWRPLNGPIVAQPLSFASSHTVRDEDLIPVEHRYPDRVGYTASVRWNEGQRWNYLSGMRNDERILLECFDSEGLKEGGEVKGGRVPHSAFVDPRTPEGGPGRESIEVRALVFGP</sequence>
<protein>
    <recommendedName>
        <fullName evidence="5">7alpha-cephem-methoxylase P8 chain</fullName>
    </recommendedName>
</protein>